<proteinExistence type="predicted"/>
<feature type="region of interest" description="Disordered" evidence="1">
    <location>
        <begin position="414"/>
        <end position="496"/>
    </location>
</feature>
<gene>
    <name evidence="3" type="ORF">CXB51_010477</name>
</gene>
<dbReference type="Pfam" id="PF06972">
    <property type="entry name" value="GIP1_N"/>
    <property type="match status" value="1"/>
</dbReference>
<dbReference type="InterPro" id="IPR009060">
    <property type="entry name" value="UBA-like_sf"/>
</dbReference>
<evidence type="ECO:0000313" key="4">
    <source>
        <dbReference type="Proteomes" id="UP000701853"/>
    </source>
</evidence>
<feature type="compositionally biased region" description="Polar residues" evidence="1">
    <location>
        <begin position="154"/>
        <end position="191"/>
    </location>
</feature>
<feature type="region of interest" description="Disordered" evidence="1">
    <location>
        <begin position="1"/>
        <end position="23"/>
    </location>
</feature>
<dbReference type="Proteomes" id="UP000701853">
    <property type="component" value="Chromosome 5"/>
</dbReference>
<evidence type="ECO:0000256" key="1">
    <source>
        <dbReference type="SAM" id="MobiDB-lite"/>
    </source>
</evidence>
<feature type="compositionally biased region" description="Gly residues" evidence="1">
    <location>
        <begin position="1"/>
        <end position="19"/>
    </location>
</feature>
<dbReference type="OrthoDB" id="753279at2759"/>
<accession>A0A8J5YU09</accession>
<comment type="caution">
    <text evidence="3">The sequence shown here is derived from an EMBL/GenBank/DDBJ whole genome shotgun (WGS) entry which is preliminary data.</text>
</comment>
<protein>
    <recommendedName>
        <fullName evidence="2">GBF-interacting protein 1 N-terminal domain-containing protein</fullName>
    </recommendedName>
</protein>
<sequence>MSSQGGLGGGGGGGGGGGSRVSIPENAKRMIQSIREITGKQHSDEEIFAVLQECFMDPNETAQKLLYLGKRNEYLKISYWTVFYTFHEVKRKRDKKKEASAGVPGRGGRGSRANYYTSSSKDAGVARNTSARRDNWVNHTSDRGSAPLPVYQKVENNAASRTKKTTTSIPNGTTTLPNGSSSYGSQLSVNDVNGEAKDGLPANKPTTISVQPDVAEPPASIPAPSFVSLIRGQEKSVSNSNGSSSSSGSATVSGVYPSASDPVFVPTVSQHAGAAGTIKCEIGRQHEATEINNIQGNKHVPDDIDVSKTEKTAFEVPVSRHGNKSPSKSKAAEQVKESNPMESTSLQVVTSEVASLTVKDISQYIADSKVPDGQHVTFPTHFQVSENGLTFGSFDTSFGLGTENNISTAEINSACPVETSPGSDELAGEPSSRSQGILSAAEGGDNADQPQSPPELEEVPKPEGNIPSDAELNDQSTQEVHLHPEGNPPVIPNAPSYGFGLTPASAGHLSQFDGPEAWVHDVSRLANFAGGNTPVPSDTSTPPLQSSVGAAPQAVHLFRQPFPPNYFPYPHYLPPFYMHAMHQYLTLAGLPQQPSTGNLYMPPGAAAPGVKFPVPQFKPGTNAGNPAHFAIPSGYGPLTPPPVGFNLSVPSVTSGSSSSKEDLAASQLKENHIYTTGPLNEGSAIWMTASPAQDLSSLLYNPLYPLHGPQLPFSPAQASHGAIAGLYQPSQTIAPPSNTNNLLQQSQATETAIPASGAYQQPQLAQLNWNTNY</sequence>
<dbReference type="GO" id="GO:0051082">
    <property type="term" value="F:unfolded protein binding"/>
    <property type="evidence" value="ECO:0007669"/>
    <property type="project" value="TreeGrafter"/>
</dbReference>
<evidence type="ECO:0000313" key="3">
    <source>
        <dbReference type="EMBL" id="KAG8492749.1"/>
    </source>
</evidence>
<dbReference type="EMBL" id="JAHUZN010000005">
    <property type="protein sequence ID" value="KAG8492749.1"/>
    <property type="molecule type" value="Genomic_DNA"/>
</dbReference>
<dbReference type="InterPro" id="IPR009719">
    <property type="entry name" value="GIP1_N"/>
</dbReference>
<feature type="region of interest" description="Disordered" evidence="1">
    <location>
        <begin position="93"/>
        <end position="253"/>
    </location>
</feature>
<organism evidence="3 4">
    <name type="scientific">Gossypium anomalum</name>
    <dbReference type="NCBI Taxonomy" id="47600"/>
    <lineage>
        <taxon>Eukaryota</taxon>
        <taxon>Viridiplantae</taxon>
        <taxon>Streptophyta</taxon>
        <taxon>Embryophyta</taxon>
        <taxon>Tracheophyta</taxon>
        <taxon>Spermatophyta</taxon>
        <taxon>Magnoliopsida</taxon>
        <taxon>eudicotyledons</taxon>
        <taxon>Gunneridae</taxon>
        <taxon>Pentapetalae</taxon>
        <taxon>rosids</taxon>
        <taxon>malvids</taxon>
        <taxon>Malvales</taxon>
        <taxon>Malvaceae</taxon>
        <taxon>Malvoideae</taxon>
        <taxon>Gossypium</taxon>
    </lineage>
</organism>
<name>A0A8J5YU09_9ROSI</name>
<dbReference type="PANTHER" id="PTHR46775">
    <property type="entry name" value="FLOCCULATION PROTEIN (DUF1296)"/>
    <property type="match status" value="1"/>
</dbReference>
<reference evidence="3 4" key="1">
    <citation type="journal article" date="2021" name="bioRxiv">
        <title>The Gossypium anomalum genome as a resource for cotton improvement and evolutionary analysis of hybrid incompatibility.</title>
        <authorList>
            <person name="Grover C.E."/>
            <person name="Yuan D."/>
            <person name="Arick M.A."/>
            <person name="Miller E.R."/>
            <person name="Hu G."/>
            <person name="Peterson D.G."/>
            <person name="Wendel J.F."/>
            <person name="Udall J.A."/>
        </authorList>
    </citation>
    <scope>NUCLEOTIDE SEQUENCE [LARGE SCALE GENOMIC DNA]</scope>
    <source>
        <strain evidence="3">JFW-Udall</strain>
        <tissue evidence="3">Leaf</tissue>
    </source>
</reference>
<dbReference type="InterPro" id="IPR044277">
    <property type="entry name" value="GIP1"/>
</dbReference>
<dbReference type="SUPFAM" id="SSF46934">
    <property type="entry name" value="UBA-like"/>
    <property type="match status" value="1"/>
</dbReference>
<feature type="domain" description="GBF-interacting protein 1 N-terminal" evidence="2">
    <location>
        <begin position="23"/>
        <end position="68"/>
    </location>
</feature>
<feature type="compositionally biased region" description="Low complexity" evidence="1">
    <location>
        <begin position="236"/>
        <end position="253"/>
    </location>
</feature>
<feature type="compositionally biased region" description="Basic and acidic residues" evidence="1">
    <location>
        <begin position="131"/>
        <end position="142"/>
    </location>
</feature>
<keyword evidence="4" id="KW-1185">Reference proteome</keyword>
<feature type="region of interest" description="Disordered" evidence="1">
    <location>
        <begin position="317"/>
        <end position="344"/>
    </location>
</feature>
<dbReference type="GO" id="GO:0005634">
    <property type="term" value="C:nucleus"/>
    <property type="evidence" value="ECO:0007669"/>
    <property type="project" value="TreeGrafter"/>
</dbReference>
<dbReference type="PANTHER" id="PTHR46775:SF2">
    <property type="entry name" value="GBF-INTERACTING PROTEIN 1-LIKE"/>
    <property type="match status" value="1"/>
</dbReference>
<dbReference type="AlphaFoldDB" id="A0A8J5YU09"/>
<evidence type="ECO:0000259" key="2">
    <source>
        <dbReference type="Pfam" id="PF06972"/>
    </source>
</evidence>